<dbReference type="STRING" id="1884261.A0A5C3QNZ0"/>
<evidence type="ECO:0000256" key="3">
    <source>
        <dbReference type="PIRSR" id="PIRSR601461-1"/>
    </source>
</evidence>
<dbReference type="InterPro" id="IPR021109">
    <property type="entry name" value="Peptidase_aspartic_dom_sf"/>
</dbReference>
<keyword evidence="2 4" id="KW-0064">Aspartyl protease</keyword>
<dbReference type="PROSITE" id="PS51767">
    <property type="entry name" value="PEPTIDASE_A1"/>
    <property type="match status" value="1"/>
</dbReference>
<evidence type="ECO:0000313" key="8">
    <source>
        <dbReference type="Proteomes" id="UP000305067"/>
    </source>
</evidence>
<sequence length="414" mass="44743">MSKTFVFLLALASLAVTTPVAPEDIQATVPIVSTFNFIDGKDLIQRDRARIHQLRSVGQQKKSAGGQNTPAYNQAVVHSALVGVGSPPTPYSLIIDTGSSNTWVGAEKAYNRTRTSKPTGSKVGVSYGSGSFDGDQFLDLVTISYKLTIPDQSIGVANKSKGFNGFDGILGIGPVGLTRGTLQPNRSEFVPTVTDNLFKSKKINYNSVAVSFVPTIGLDEEGQASGELTWGGVDYTKVEGKITYTPITRTFPADRYWGIDQKLTYGKSVPIMQSSAGIVDTGTTLTYIASDAFARYKNATGSEYDEDTGLLAIPCAKFGSLNNLHFYINGQKFELSPDAQAWPRIFNEAIGGTNDKVYLVIADIGDVTGTGLDFINGMGFLQRFYTVYDTQKRRVGISRTPHTFRKVNVPGGRC</sequence>
<gene>
    <name evidence="7" type="ORF">BDV98DRAFT_395113</name>
</gene>
<proteinExistence type="inferred from homology"/>
<dbReference type="PROSITE" id="PS00141">
    <property type="entry name" value="ASP_PROTEASE"/>
    <property type="match status" value="2"/>
</dbReference>
<feature type="signal peptide" evidence="5">
    <location>
        <begin position="1"/>
        <end position="22"/>
    </location>
</feature>
<evidence type="ECO:0000256" key="1">
    <source>
        <dbReference type="ARBA" id="ARBA00007447"/>
    </source>
</evidence>
<dbReference type="CDD" id="cd05471">
    <property type="entry name" value="pepsin_like"/>
    <property type="match status" value="1"/>
</dbReference>
<dbReference type="Proteomes" id="UP000305067">
    <property type="component" value="Unassembled WGS sequence"/>
</dbReference>
<feature type="domain" description="Peptidase A1" evidence="6">
    <location>
        <begin position="78"/>
        <end position="398"/>
    </location>
</feature>
<organism evidence="7 8">
    <name type="scientific">Pterulicium gracile</name>
    <dbReference type="NCBI Taxonomy" id="1884261"/>
    <lineage>
        <taxon>Eukaryota</taxon>
        <taxon>Fungi</taxon>
        <taxon>Dikarya</taxon>
        <taxon>Basidiomycota</taxon>
        <taxon>Agaricomycotina</taxon>
        <taxon>Agaricomycetes</taxon>
        <taxon>Agaricomycetidae</taxon>
        <taxon>Agaricales</taxon>
        <taxon>Pleurotineae</taxon>
        <taxon>Pterulaceae</taxon>
        <taxon>Pterulicium</taxon>
    </lineage>
</organism>
<evidence type="ECO:0000259" key="6">
    <source>
        <dbReference type="PROSITE" id="PS51767"/>
    </source>
</evidence>
<dbReference type="PANTHER" id="PTHR47966:SF74">
    <property type="entry name" value="AGR407CP"/>
    <property type="match status" value="1"/>
</dbReference>
<dbReference type="InterPro" id="IPR001461">
    <property type="entry name" value="Aspartic_peptidase_A1"/>
</dbReference>
<evidence type="ECO:0000256" key="4">
    <source>
        <dbReference type="RuleBase" id="RU000454"/>
    </source>
</evidence>
<dbReference type="PRINTS" id="PR00792">
    <property type="entry name" value="PEPSIN"/>
</dbReference>
<keyword evidence="5" id="KW-0732">Signal</keyword>
<dbReference type="InterPro" id="IPR034164">
    <property type="entry name" value="Pepsin-like_dom"/>
</dbReference>
<feature type="active site" evidence="3">
    <location>
        <position position="280"/>
    </location>
</feature>
<dbReference type="SUPFAM" id="SSF50630">
    <property type="entry name" value="Acid proteases"/>
    <property type="match status" value="1"/>
</dbReference>
<name>A0A5C3QNZ0_9AGAR</name>
<dbReference type="OrthoDB" id="660550at2759"/>
<keyword evidence="4" id="KW-0378">Hydrolase</keyword>
<evidence type="ECO:0000256" key="2">
    <source>
        <dbReference type="ARBA" id="ARBA00022750"/>
    </source>
</evidence>
<dbReference type="PANTHER" id="PTHR47966">
    <property type="entry name" value="BETA-SITE APP-CLEAVING ENZYME, ISOFORM A-RELATED"/>
    <property type="match status" value="1"/>
</dbReference>
<comment type="similarity">
    <text evidence="1 4">Belongs to the peptidase A1 family.</text>
</comment>
<accession>A0A5C3QNZ0</accession>
<feature type="chain" id="PRO_5022959363" evidence="5">
    <location>
        <begin position="23"/>
        <end position="414"/>
    </location>
</feature>
<dbReference type="AlphaFoldDB" id="A0A5C3QNZ0"/>
<protein>
    <submittedName>
        <fullName evidence="7">Acid protease</fullName>
    </submittedName>
</protein>
<keyword evidence="4 7" id="KW-0645">Protease</keyword>
<feature type="active site" evidence="3">
    <location>
        <position position="96"/>
    </location>
</feature>
<reference evidence="7 8" key="1">
    <citation type="journal article" date="2019" name="Nat. Ecol. Evol.">
        <title>Megaphylogeny resolves global patterns of mushroom evolution.</title>
        <authorList>
            <person name="Varga T."/>
            <person name="Krizsan K."/>
            <person name="Foldi C."/>
            <person name="Dima B."/>
            <person name="Sanchez-Garcia M."/>
            <person name="Sanchez-Ramirez S."/>
            <person name="Szollosi G.J."/>
            <person name="Szarkandi J.G."/>
            <person name="Papp V."/>
            <person name="Albert L."/>
            <person name="Andreopoulos W."/>
            <person name="Angelini C."/>
            <person name="Antonin V."/>
            <person name="Barry K.W."/>
            <person name="Bougher N.L."/>
            <person name="Buchanan P."/>
            <person name="Buyck B."/>
            <person name="Bense V."/>
            <person name="Catcheside P."/>
            <person name="Chovatia M."/>
            <person name="Cooper J."/>
            <person name="Damon W."/>
            <person name="Desjardin D."/>
            <person name="Finy P."/>
            <person name="Geml J."/>
            <person name="Haridas S."/>
            <person name="Hughes K."/>
            <person name="Justo A."/>
            <person name="Karasinski D."/>
            <person name="Kautmanova I."/>
            <person name="Kiss B."/>
            <person name="Kocsube S."/>
            <person name="Kotiranta H."/>
            <person name="LaButti K.M."/>
            <person name="Lechner B.E."/>
            <person name="Liimatainen K."/>
            <person name="Lipzen A."/>
            <person name="Lukacs Z."/>
            <person name="Mihaltcheva S."/>
            <person name="Morgado L.N."/>
            <person name="Niskanen T."/>
            <person name="Noordeloos M.E."/>
            <person name="Ohm R.A."/>
            <person name="Ortiz-Santana B."/>
            <person name="Ovrebo C."/>
            <person name="Racz N."/>
            <person name="Riley R."/>
            <person name="Savchenko A."/>
            <person name="Shiryaev A."/>
            <person name="Soop K."/>
            <person name="Spirin V."/>
            <person name="Szebenyi C."/>
            <person name="Tomsovsky M."/>
            <person name="Tulloss R.E."/>
            <person name="Uehling J."/>
            <person name="Grigoriev I.V."/>
            <person name="Vagvolgyi C."/>
            <person name="Papp T."/>
            <person name="Martin F.M."/>
            <person name="Miettinen O."/>
            <person name="Hibbett D.S."/>
            <person name="Nagy L.G."/>
        </authorList>
    </citation>
    <scope>NUCLEOTIDE SEQUENCE [LARGE SCALE GENOMIC DNA]</scope>
    <source>
        <strain evidence="7 8">CBS 309.79</strain>
    </source>
</reference>
<dbReference type="GO" id="GO:0006508">
    <property type="term" value="P:proteolysis"/>
    <property type="evidence" value="ECO:0007669"/>
    <property type="project" value="UniProtKB-KW"/>
</dbReference>
<keyword evidence="8" id="KW-1185">Reference proteome</keyword>
<dbReference type="Pfam" id="PF00026">
    <property type="entry name" value="Asp"/>
    <property type="match status" value="1"/>
</dbReference>
<dbReference type="InterPro" id="IPR001969">
    <property type="entry name" value="Aspartic_peptidase_AS"/>
</dbReference>
<dbReference type="GO" id="GO:0004190">
    <property type="term" value="F:aspartic-type endopeptidase activity"/>
    <property type="evidence" value="ECO:0007669"/>
    <property type="project" value="UniProtKB-KW"/>
</dbReference>
<evidence type="ECO:0000256" key="5">
    <source>
        <dbReference type="SAM" id="SignalP"/>
    </source>
</evidence>
<dbReference type="InterPro" id="IPR033121">
    <property type="entry name" value="PEPTIDASE_A1"/>
</dbReference>
<dbReference type="Gene3D" id="2.40.70.10">
    <property type="entry name" value="Acid Proteases"/>
    <property type="match status" value="2"/>
</dbReference>
<evidence type="ECO:0000313" key="7">
    <source>
        <dbReference type="EMBL" id="TFL03666.1"/>
    </source>
</evidence>
<dbReference type="EMBL" id="ML178820">
    <property type="protein sequence ID" value="TFL03666.1"/>
    <property type="molecule type" value="Genomic_DNA"/>
</dbReference>